<dbReference type="Proteomes" id="UP000015103">
    <property type="component" value="Unassembled WGS sequence"/>
</dbReference>
<accession>T1HDH8</accession>
<evidence type="ECO:0000313" key="2">
    <source>
        <dbReference type="EnsemblMetazoa" id="RPRC002098-PA"/>
    </source>
</evidence>
<reference evidence="2" key="1">
    <citation type="submission" date="2015-05" db="UniProtKB">
        <authorList>
            <consortium name="EnsemblMetazoa"/>
        </authorList>
    </citation>
    <scope>IDENTIFICATION</scope>
</reference>
<dbReference type="EnsemblMetazoa" id="RPRC002098-RA">
    <property type="protein sequence ID" value="RPRC002098-PA"/>
    <property type="gene ID" value="RPRC002098"/>
</dbReference>
<dbReference type="HOGENOM" id="CLU_3424499_0_0_1"/>
<name>T1HDH8_RHOPR</name>
<evidence type="ECO:0000313" key="3">
    <source>
        <dbReference type="Proteomes" id="UP000015103"/>
    </source>
</evidence>
<sequence length="23" mass="2478">MAPGISIRTSCEQYSTSSARANF</sequence>
<evidence type="ECO:0000256" key="1">
    <source>
        <dbReference type="SAM" id="MobiDB-lite"/>
    </source>
</evidence>
<dbReference type="EMBL" id="ACPB03002116">
    <property type="status" value="NOT_ANNOTATED_CDS"/>
    <property type="molecule type" value="Genomic_DNA"/>
</dbReference>
<feature type="compositionally biased region" description="Polar residues" evidence="1">
    <location>
        <begin position="7"/>
        <end position="23"/>
    </location>
</feature>
<proteinExistence type="predicted"/>
<dbReference type="VEuPathDB" id="VectorBase:RPRC002098"/>
<dbReference type="InParanoid" id="T1HDH8"/>
<feature type="region of interest" description="Disordered" evidence="1">
    <location>
        <begin position="1"/>
        <end position="23"/>
    </location>
</feature>
<organism evidence="2 3">
    <name type="scientific">Rhodnius prolixus</name>
    <name type="common">Triatomid bug</name>
    <dbReference type="NCBI Taxonomy" id="13249"/>
    <lineage>
        <taxon>Eukaryota</taxon>
        <taxon>Metazoa</taxon>
        <taxon>Ecdysozoa</taxon>
        <taxon>Arthropoda</taxon>
        <taxon>Hexapoda</taxon>
        <taxon>Insecta</taxon>
        <taxon>Pterygota</taxon>
        <taxon>Neoptera</taxon>
        <taxon>Paraneoptera</taxon>
        <taxon>Hemiptera</taxon>
        <taxon>Heteroptera</taxon>
        <taxon>Panheteroptera</taxon>
        <taxon>Cimicomorpha</taxon>
        <taxon>Reduviidae</taxon>
        <taxon>Triatominae</taxon>
        <taxon>Rhodnius</taxon>
    </lineage>
</organism>
<protein>
    <submittedName>
        <fullName evidence="2">Uncharacterized protein</fullName>
    </submittedName>
</protein>
<dbReference type="AlphaFoldDB" id="T1HDH8"/>
<keyword evidence="3" id="KW-1185">Reference proteome</keyword>